<dbReference type="InParanoid" id="A0A401GMV7"/>
<keyword evidence="3" id="KW-1185">Reference proteome</keyword>
<protein>
    <submittedName>
        <fullName evidence="2">Uncharacterized protein</fullName>
    </submittedName>
</protein>
<evidence type="ECO:0000313" key="3">
    <source>
        <dbReference type="Proteomes" id="UP000287166"/>
    </source>
</evidence>
<dbReference type="GeneID" id="38780484"/>
<feature type="compositionally biased region" description="Polar residues" evidence="1">
    <location>
        <begin position="66"/>
        <end position="87"/>
    </location>
</feature>
<feature type="compositionally biased region" description="Basic residues" evidence="1">
    <location>
        <begin position="55"/>
        <end position="65"/>
    </location>
</feature>
<sequence length="87" mass="10043">MTPDFPAMREITDRVTLKDITFQIAPSLKLNLRGWETRVRSEICTKSSIIVKHKGCTTNQKRSRSSTRVPNLLKQNPLRQPSTNLYE</sequence>
<proteinExistence type="predicted"/>
<gene>
    <name evidence="2" type="ORF">SCP_0506220</name>
</gene>
<evidence type="ECO:0000313" key="2">
    <source>
        <dbReference type="EMBL" id="GBE83567.1"/>
    </source>
</evidence>
<evidence type="ECO:0000256" key="1">
    <source>
        <dbReference type="SAM" id="MobiDB-lite"/>
    </source>
</evidence>
<feature type="region of interest" description="Disordered" evidence="1">
    <location>
        <begin position="55"/>
        <end position="87"/>
    </location>
</feature>
<dbReference type="Proteomes" id="UP000287166">
    <property type="component" value="Unassembled WGS sequence"/>
</dbReference>
<dbReference type="EMBL" id="BFAD01000005">
    <property type="protein sequence ID" value="GBE83567.1"/>
    <property type="molecule type" value="Genomic_DNA"/>
</dbReference>
<organism evidence="2 3">
    <name type="scientific">Sparassis crispa</name>
    <dbReference type="NCBI Taxonomy" id="139825"/>
    <lineage>
        <taxon>Eukaryota</taxon>
        <taxon>Fungi</taxon>
        <taxon>Dikarya</taxon>
        <taxon>Basidiomycota</taxon>
        <taxon>Agaricomycotina</taxon>
        <taxon>Agaricomycetes</taxon>
        <taxon>Polyporales</taxon>
        <taxon>Sparassidaceae</taxon>
        <taxon>Sparassis</taxon>
    </lineage>
</organism>
<name>A0A401GMV7_9APHY</name>
<accession>A0A401GMV7</accession>
<dbReference type="AlphaFoldDB" id="A0A401GMV7"/>
<dbReference type="RefSeq" id="XP_027614480.1">
    <property type="nucleotide sequence ID" value="XM_027758679.1"/>
</dbReference>
<reference evidence="2 3" key="1">
    <citation type="journal article" date="2018" name="Sci. Rep.">
        <title>Genome sequence of the cauliflower mushroom Sparassis crispa (Hanabiratake) and its association with beneficial usage.</title>
        <authorList>
            <person name="Kiyama R."/>
            <person name="Furutani Y."/>
            <person name="Kawaguchi K."/>
            <person name="Nakanishi T."/>
        </authorList>
    </citation>
    <scope>NUCLEOTIDE SEQUENCE [LARGE SCALE GENOMIC DNA]</scope>
</reference>
<comment type="caution">
    <text evidence="2">The sequence shown here is derived from an EMBL/GenBank/DDBJ whole genome shotgun (WGS) entry which is preliminary data.</text>
</comment>